<dbReference type="PROSITE" id="PS51340">
    <property type="entry name" value="MOSC"/>
    <property type="match status" value="1"/>
</dbReference>
<sequence length="178" mass="19377">MNSQARLLDKLAKDLQPGRLEWIGLRSVRRGNVHSVESAVALEGLGLEGDHRSSKTPGSGRQVTIISVEFVAMICRHTGRDNIPPQWLRRNLLVSGINLNLLRHQRVQIGEVILEPAALCHPCSRMNEVLGRGGAAAMYGYGGLCAKIAQGGWLSVGDSVVRLPRVDKSPASQQEPLF</sequence>
<dbReference type="EMBL" id="JAXAFO010000003">
    <property type="protein sequence ID" value="MDX6848209.1"/>
    <property type="molecule type" value="Genomic_DNA"/>
</dbReference>
<reference evidence="2 3" key="1">
    <citation type="submission" date="2023-11" db="EMBL/GenBank/DDBJ databases">
        <title>Gilvimarinus fulvus sp. nov., isolated from the surface of Kelp.</title>
        <authorList>
            <person name="Sun Y.Y."/>
            <person name="Gong Y."/>
            <person name="Du Z.J."/>
        </authorList>
    </citation>
    <scope>NUCLEOTIDE SEQUENCE [LARGE SCALE GENOMIC DNA]</scope>
    <source>
        <strain evidence="2 3">SDUM040013</strain>
    </source>
</reference>
<dbReference type="Pfam" id="PF03473">
    <property type="entry name" value="MOSC"/>
    <property type="match status" value="1"/>
</dbReference>
<dbReference type="SUPFAM" id="SSF50800">
    <property type="entry name" value="PK beta-barrel domain-like"/>
    <property type="match status" value="1"/>
</dbReference>
<dbReference type="Gene3D" id="2.40.33.20">
    <property type="entry name" value="PK beta-barrel domain-like"/>
    <property type="match status" value="1"/>
</dbReference>
<dbReference type="InterPro" id="IPR052716">
    <property type="entry name" value="MOSC_domain"/>
</dbReference>
<dbReference type="RefSeq" id="WP_302723048.1">
    <property type="nucleotide sequence ID" value="NZ_JAULRU010000577.1"/>
</dbReference>
<accession>A0ABU4RU69</accession>
<organism evidence="2 3">
    <name type="scientific">Gilvimarinus gilvus</name>
    <dbReference type="NCBI Taxonomy" id="3058038"/>
    <lineage>
        <taxon>Bacteria</taxon>
        <taxon>Pseudomonadati</taxon>
        <taxon>Pseudomonadota</taxon>
        <taxon>Gammaproteobacteria</taxon>
        <taxon>Cellvibrionales</taxon>
        <taxon>Cellvibrionaceae</taxon>
        <taxon>Gilvimarinus</taxon>
    </lineage>
</organism>
<protein>
    <submittedName>
        <fullName evidence="2">MOSC domain-containing protein</fullName>
    </submittedName>
</protein>
<dbReference type="PANTHER" id="PTHR36930">
    <property type="entry name" value="METAL-SULFUR CLUSTER BIOSYNTHESIS PROTEINS YUAD-RELATED"/>
    <property type="match status" value="1"/>
</dbReference>
<comment type="caution">
    <text evidence="2">The sequence shown here is derived from an EMBL/GenBank/DDBJ whole genome shotgun (WGS) entry which is preliminary data.</text>
</comment>
<name>A0ABU4RU69_9GAMM</name>
<dbReference type="InterPro" id="IPR011037">
    <property type="entry name" value="Pyrv_Knase-like_insert_dom_sf"/>
</dbReference>
<proteinExistence type="predicted"/>
<gene>
    <name evidence="2" type="ORF">SCD92_02485</name>
</gene>
<evidence type="ECO:0000313" key="3">
    <source>
        <dbReference type="Proteomes" id="UP001273505"/>
    </source>
</evidence>
<dbReference type="InterPro" id="IPR005302">
    <property type="entry name" value="MoCF_Sase_C"/>
</dbReference>
<feature type="domain" description="MOSC" evidence="1">
    <location>
        <begin position="34"/>
        <end position="163"/>
    </location>
</feature>
<dbReference type="PANTHER" id="PTHR36930:SF1">
    <property type="entry name" value="MOSC DOMAIN-CONTAINING PROTEIN"/>
    <property type="match status" value="1"/>
</dbReference>
<evidence type="ECO:0000259" key="1">
    <source>
        <dbReference type="PROSITE" id="PS51340"/>
    </source>
</evidence>
<dbReference type="Proteomes" id="UP001273505">
    <property type="component" value="Unassembled WGS sequence"/>
</dbReference>
<evidence type="ECO:0000313" key="2">
    <source>
        <dbReference type="EMBL" id="MDX6848209.1"/>
    </source>
</evidence>
<keyword evidence="3" id="KW-1185">Reference proteome</keyword>